<protein>
    <submittedName>
        <fullName evidence="4">Glycosyltransferase involved in cell wall biosynthesis</fullName>
    </submittedName>
</protein>
<dbReference type="GO" id="GO:0016757">
    <property type="term" value="F:glycosyltransferase activity"/>
    <property type="evidence" value="ECO:0007669"/>
    <property type="project" value="InterPro"/>
</dbReference>
<evidence type="ECO:0000256" key="1">
    <source>
        <dbReference type="ARBA" id="ARBA00022679"/>
    </source>
</evidence>
<dbReference type="InterPro" id="IPR028098">
    <property type="entry name" value="Glyco_trans_4-like_N"/>
</dbReference>
<feature type="domain" description="Glycosyltransferase subfamily 4-like N-terminal" evidence="3">
    <location>
        <begin position="18"/>
        <end position="201"/>
    </location>
</feature>
<reference evidence="4 5" key="1">
    <citation type="submission" date="2020-08" db="EMBL/GenBank/DDBJ databases">
        <title>Genomic Encyclopedia of Type Strains, Phase IV (KMG-IV): sequencing the most valuable type-strain genomes for metagenomic binning, comparative biology and taxonomic classification.</title>
        <authorList>
            <person name="Goeker M."/>
        </authorList>
    </citation>
    <scope>NUCLEOTIDE SEQUENCE [LARGE SCALE GENOMIC DNA]</scope>
    <source>
        <strain evidence="4 5">DSM 16268</strain>
    </source>
</reference>
<dbReference type="Proteomes" id="UP000523821">
    <property type="component" value="Unassembled WGS sequence"/>
</dbReference>
<dbReference type="Gene3D" id="3.40.50.2000">
    <property type="entry name" value="Glycogen Phosphorylase B"/>
    <property type="match status" value="4"/>
</dbReference>
<keyword evidence="5" id="KW-1185">Reference proteome</keyword>
<dbReference type="InterPro" id="IPR001296">
    <property type="entry name" value="Glyco_trans_1"/>
</dbReference>
<evidence type="ECO:0000313" key="4">
    <source>
        <dbReference type="EMBL" id="MBB5754749.1"/>
    </source>
</evidence>
<feature type="domain" description="Glycosyl transferase family 1" evidence="2">
    <location>
        <begin position="223"/>
        <end position="375"/>
    </location>
</feature>
<sequence>MRLVLDLQGAQGANRDRGIGRYLRDLVRSLWEGRGGHELIVVLSERLEEADDGTYRFLRGFMPQSAIRTFDIVGPIAAVDPRNAARREAAARTLEAFIAALAPDVVLTGSAFEGWIDDVATASFPATRRFRHAVVLYDLIPLVLPERYLAGEAVAAWYRDRLRQVAGADRLLGISEATRMDARTRLGLAEDRVVAIGTAADARFRVVPATAASDARLAALGLKPGFVFGVGGDDPRKNLDALVRAYARLPQTLRRRHPLAIVCALGEGSRRHLGQVAAKAGLNAGELVLTGYVSDADLLAAYNAAAAVVFPSLAEGFGLPALEGMACGRPVLASAATSLPEVVGRTDALFDPNDEAAIAAALERVLTDRAFADALAAHGLARSALFDWAKVARRTWAALEGLAAEPLPAAPPRLSERPTLAYLSPLPPAQSGIARWSAEFLPALAEHYRIELIVDRPVTLPASLQHLPLHDRAWFEAEAGRFDRVLYQFGNSDHHSWMFPLLAEIPGAVVLHDFFLSDLLIHESRLFWRETAVASHGIGALVRAPEVPEDPDGVSRLPGNLAVLQQARGIIVHNEAARRDAALAYGERAAAALAHVPLARVLPPLTDDDRRRAAKAALGIRADEIVVAAFGIVNPLKLGPRLVRAFVRSAVGASGRGRLVFVGGVGKAEAEQLARDAARLGISVGLTGWIDEDAYRRHLEAADIAVQLRTRSRGESSAALLDCLGSGIATIVNGHGAMADLDPRVAVKLPDAFDEAALAAALDALAADPERRRALGAAGRALVGAVHAPEACAAAYRAVIEAAYAAPAAAVFDLPAALAPLAATPGATADLACALARTFPPEPRRRQLLLDVSQIVASDAGTGIQRVIRGLVGGLFATVSACDVTPVWMDQSGHFLRASRFAEAVAGIRLGLAETPVDIHPGDVIVVLDIVPHRPEACWAALHAARRRGACVLHAIYDLLPVQLPHFFPGAEAWFPGWVERTASFDGVVCISRATADAVAAWRAARPDFADVAFAIEWFHLGSDLDRAPPGAAAAPQIDPVLARMEAVPSVLMVGTIEPRKGHRQALAAFERLWAAGRPGDLVIAGRRGWAMEDFLARLDSHPERGRRLHWIEAPGDDDLHALYAAAAGLLQASEGEGFGLPIVEAARSGRPLLLRDLPVFREVAGEAATYFSGTEPESLALALDRWLGAIAAGSAPSSAGVASLDWTESAAMFLRAVEAAAGKAGTWADGPPR</sequence>
<evidence type="ECO:0000313" key="5">
    <source>
        <dbReference type="Proteomes" id="UP000523821"/>
    </source>
</evidence>
<dbReference type="Pfam" id="PF00534">
    <property type="entry name" value="Glycos_transf_1"/>
    <property type="match status" value="2"/>
</dbReference>
<dbReference type="RefSeq" id="WP_183858188.1">
    <property type="nucleotide sequence ID" value="NZ_JACHOO010000010.1"/>
</dbReference>
<dbReference type="EMBL" id="JACHOO010000010">
    <property type="protein sequence ID" value="MBB5754749.1"/>
    <property type="molecule type" value="Genomic_DNA"/>
</dbReference>
<dbReference type="AlphaFoldDB" id="A0A7W9L3P5"/>
<keyword evidence="1 4" id="KW-0808">Transferase</keyword>
<evidence type="ECO:0000259" key="3">
    <source>
        <dbReference type="Pfam" id="PF13439"/>
    </source>
</evidence>
<feature type="domain" description="Glycosyl transferase family 1" evidence="2">
    <location>
        <begin position="1048"/>
        <end position="1188"/>
    </location>
</feature>
<dbReference type="GO" id="GO:0009103">
    <property type="term" value="P:lipopolysaccharide biosynthetic process"/>
    <property type="evidence" value="ECO:0007669"/>
    <property type="project" value="TreeGrafter"/>
</dbReference>
<dbReference type="CDD" id="cd03809">
    <property type="entry name" value="GT4_MtfB-like"/>
    <property type="match status" value="1"/>
</dbReference>
<proteinExistence type="predicted"/>
<comment type="caution">
    <text evidence="4">The sequence shown here is derived from an EMBL/GenBank/DDBJ whole genome shotgun (WGS) entry which is preliminary data.</text>
</comment>
<name>A0A7W9L3P5_9HYPH</name>
<dbReference type="PANTHER" id="PTHR46401:SF2">
    <property type="entry name" value="GLYCOSYLTRANSFERASE WBBK-RELATED"/>
    <property type="match status" value="1"/>
</dbReference>
<gene>
    <name evidence="4" type="ORF">GGQ63_003841</name>
</gene>
<organism evidence="4 5">
    <name type="scientific">Prosthecomicrobium pneumaticum</name>
    <dbReference type="NCBI Taxonomy" id="81895"/>
    <lineage>
        <taxon>Bacteria</taxon>
        <taxon>Pseudomonadati</taxon>
        <taxon>Pseudomonadota</taxon>
        <taxon>Alphaproteobacteria</taxon>
        <taxon>Hyphomicrobiales</taxon>
        <taxon>Kaistiaceae</taxon>
        <taxon>Prosthecomicrobium</taxon>
    </lineage>
</organism>
<evidence type="ECO:0000259" key="2">
    <source>
        <dbReference type="Pfam" id="PF00534"/>
    </source>
</evidence>
<dbReference type="SUPFAM" id="SSF53756">
    <property type="entry name" value="UDP-Glycosyltransferase/glycogen phosphorylase"/>
    <property type="match status" value="3"/>
</dbReference>
<dbReference type="PANTHER" id="PTHR46401">
    <property type="entry name" value="GLYCOSYLTRANSFERASE WBBK-RELATED"/>
    <property type="match status" value="1"/>
</dbReference>
<accession>A0A7W9L3P5</accession>
<dbReference type="Pfam" id="PF13439">
    <property type="entry name" value="Glyco_transf_4"/>
    <property type="match status" value="1"/>
</dbReference>